<evidence type="ECO:0000313" key="1">
    <source>
        <dbReference type="EMBL" id="GLZ77165.1"/>
    </source>
</evidence>
<accession>A0A9W6WA11</accession>
<dbReference type="EMBL" id="BSTX01000001">
    <property type="protein sequence ID" value="GLZ77165.1"/>
    <property type="molecule type" value="Genomic_DNA"/>
</dbReference>
<sequence>MAIRHRRPPRLGRSTRRTLIGVALLALLVPLTVVALRIVLHHARDCTGELTLEIAAAPAIVPALRDIAAELPRGVLRVHSDCVRVSITEAPSAAVARTLAASRGRDLDVGSVPVGMAAMPHVWIPESRAWTLRVEDASDAAGPILAPYQPSAAYDPVGLSVANAATPIALDAWNPADLSVGAVDPRADAASLAALAAFGNAGVDKGVGTFAALDTALASADAVPMSALELAAHNRAHPERPRVLVETRPAITGFDYPYAMRADLSARLSRAAEKFLTALSGAEGLACLAEMGLQPPDEYRPVLTRGAVVGVLGGA</sequence>
<protein>
    <submittedName>
        <fullName evidence="1">Uncharacterized protein</fullName>
    </submittedName>
</protein>
<organism evidence="1 2">
    <name type="scientific">Actinorhabdospora filicis</name>
    <dbReference type="NCBI Taxonomy" id="1785913"/>
    <lineage>
        <taxon>Bacteria</taxon>
        <taxon>Bacillati</taxon>
        <taxon>Actinomycetota</taxon>
        <taxon>Actinomycetes</taxon>
        <taxon>Micromonosporales</taxon>
        <taxon>Micromonosporaceae</taxon>
        <taxon>Actinorhabdospora</taxon>
    </lineage>
</organism>
<keyword evidence="2" id="KW-1185">Reference proteome</keyword>
<comment type="caution">
    <text evidence="1">The sequence shown here is derived from an EMBL/GenBank/DDBJ whole genome shotgun (WGS) entry which is preliminary data.</text>
</comment>
<name>A0A9W6WA11_9ACTN</name>
<gene>
    <name evidence="1" type="ORF">Afil01_19720</name>
</gene>
<reference evidence="1" key="1">
    <citation type="submission" date="2023-03" db="EMBL/GenBank/DDBJ databases">
        <title>Actinorhabdospora filicis NBRC 111898.</title>
        <authorList>
            <person name="Ichikawa N."/>
            <person name="Sato H."/>
            <person name="Tonouchi N."/>
        </authorList>
    </citation>
    <scope>NUCLEOTIDE SEQUENCE</scope>
    <source>
        <strain evidence="1">NBRC 111898</strain>
    </source>
</reference>
<dbReference type="Proteomes" id="UP001165079">
    <property type="component" value="Unassembled WGS sequence"/>
</dbReference>
<dbReference type="AlphaFoldDB" id="A0A9W6WA11"/>
<dbReference type="Pfam" id="PF13531">
    <property type="entry name" value="SBP_bac_11"/>
    <property type="match status" value="1"/>
</dbReference>
<proteinExistence type="predicted"/>
<evidence type="ECO:0000313" key="2">
    <source>
        <dbReference type="Proteomes" id="UP001165079"/>
    </source>
</evidence>
<dbReference type="RefSeq" id="WP_285662296.1">
    <property type="nucleotide sequence ID" value="NZ_BSTX01000001.1"/>
</dbReference>